<dbReference type="InterPro" id="IPR050490">
    <property type="entry name" value="Bact_solute-bd_prot1"/>
</dbReference>
<evidence type="ECO:0000256" key="1">
    <source>
        <dbReference type="ARBA" id="ARBA00004418"/>
    </source>
</evidence>
<dbReference type="EMBL" id="JACHGY010000001">
    <property type="protein sequence ID" value="MBB6429126.1"/>
    <property type="molecule type" value="Genomic_DNA"/>
</dbReference>
<reference evidence="3 4" key="1">
    <citation type="submission" date="2020-08" db="EMBL/GenBank/DDBJ databases">
        <title>Genomic Encyclopedia of Type Strains, Phase IV (KMG-IV): sequencing the most valuable type-strain genomes for metagenomic binning, comparative biology and taxonomic classification.</title>
        <authorList>
            <person name="Goeker M."/>
        </authorList>
    </citation>
    <scope>NUCLEOTIDE SEQUENCE [LARGE SCALE GENOMIC DNA]</scope>
    <source>
        <strain evidence="3 4">DSM 103725</strain>
    </source>
</reference>
<dbReference type="GO" id="GO:0042597">
    <property type="term" value="C:periplasmic space"/>
    <property type="evidence" value="ECO:0007669"/>
    <property type="project" value="UniProtKB-SubCell"/>
</dbReference>
<dbReference type="PANTHER" id="PTHR43649">
    <property type="entry name" value="ARABINOSE-BINDING PROTEIN-RELATED"/>
    <property type="match status" value="1"/>
</dbReference>
<protein>
    <submittedName>
        <fullName evidence="3">ABC-type glycerol-3-phosphate transport system substrate-binding protein</fullName>
    </submittedName>
</protein>
<sequence length="484" mass="54637">MFQAVDLHPEFKTQESIMRLILTHILFLSCFMTGCSGSDPEYTPDGRIIVTYWEKWAGFEGDAIQSVIDDFNVSQDRIFVQRLTVSQIEHKLLLATAGGNPPDLAGLWDRNVATLAEKGALTPLNRRLEQGGIQKQDYLPSLWSLCEHRGFMWALPTTPATTALHWNKAMFREAGLDPEIPPVTLAELDEMAERLTYVEVIRGGEPVQLYYPELTEQEKAAKDFRLLRVGFNPNEPGWWNEQWGAWFGAELWDGGDVVTATHPANIEAMSWFGSYTEKYGIVNYQRFGDSTGEFASPQNPFLDGRVAMVMQGVWMYNFIDQYAPALDWGAAPFPAKGDLIGQNISLISSDVVVIPRGAKNIDEAFEFMKYLASRPAIEKLCLGHRKFSPLAAYSDSFIEDHPNPAIGVFIELASSPHAEPIPKLSIWSEYRDELALAANRVYTGLAEPEEALSDAGRRIQRKFDRECQRWALTGEQRMKEWAEQ</sequence>
<comment type="similarity">
    <text evidence="2">Belongs to the bacterial solute-binding protein 1 family.</text>
</comment>
<organism evidence="3 4">
    <name type="scientific">Algisphaera agarilytica</name>
    <dbReference type="NCBI Taxonomy" id="1385975"/>
    <lineage>
        <taxon>Bacteria</taxon>
        <taxon>Pseudomonadati</taxon>
        <taxon>Planctomycetota</taxon>
        <taxon>Phycisphaerae</taxon>
        <taxon>Phycisphaerales</taxon>
        <taxon>Phycisphaeraceae</taxon>
        <taxon>Algisphaera</taxon>
    </lineage>
</organism>
<dbReference type="Gene3D" id="3.40.190.10">
    <property type="entry name" value="Periplasmic binding protein-like II"/>
    <property type="match status" value="2"/>
</dbReference>
<keyword evidence="4" id="KW-1185">Reference proteome</keyword>
<dbReference type="SUPFAM" id="SSF53850">
    <property type="entry name" value="Periplasmic binding protein-like II"/>
    <property type="match status" value="1"/>
</dbReference>
<comment type="caution">
    <text evidence="3">The sequence shown here is derived from an EMBL/GenBank/DDBJ whole genome shotgun (WGS) entry which is preliminary data.</text>
</comment>
<proteinExistence type="inferred from homology"/>
<dbReference type="Pfam" id="PF01547">
    <property type="entry name" value="SBP_bac_1"/>
    <property type="match status" value="1"/>
</dbReference>
<evidence type="ECO:0000313" key="3">
    <source>
        <dbReference type="EMBL" id="MBB6429126.1"/>
    </source>
</evidence>
<name>A0A7X0H6Q1_9BACT</name>
<evidence type="ECO:0000313" key="4">
    <source>
        <dbReference type="Proteomes" id="UP000541810"/>
    </source>
</evidence>
<dbReference type="AlphaFoldDB" id="A0A7X0H6Q1"/>
<accession>A0A7X0H6Q1</accession>
<dbReference type="InterPro" id="IPR006059">
    <property type="entry name" value="SBP"/>
</dbReference>
<gene>
    <name evidence="3" type="ORF">HNQ40_000932</name>
</gene>
<dbReference type="PANTHER" id="PTHR43649:SF12">
    <property type="entry name" value="DIACETYLCHITOBIOSE BINDING PROTEIN DASA"/>
    <property type="match status" value="1"/>
</dbReference>
<dbReference type="CDD" id="cd14748">
    <property type="entry name" value="PBP2_UgpB"/>
    <property type="match status" value="1"/>
</dbReference>
<evidence type="ECO:0000256" key="2">
    <source>
        <dbReference type="ARBA" id="ARBA00008520"/>
    </source>
</evidence>
<dbReference type="Proteomes" id="UP000541810">
    <property type="component" value="Unassembled WGS sequence"/>
</dbReference>
<comment type="subcellular location">
    <subcellularLocation>
        <location evidence="1">Periplasm</location>
    </subcellularLocation>
</comment>